<proteinExistence type="predicted"/>
<comment type="caution">
    <text evidence="1">The sequence shown here is derived from an EMBL/GenBank/DDBJ whole genome shotgun (WGS) entry which is preliminary data.</text>
</comment>
<name>A0ABU6YFI4_9FABA</name>
<dbReference type="EMBL" id="JASCZI010241967">
    <property type="protein sequence ID" value="MED6208734.1"/>
    <property type="molecule type" value="Genomic_DNA"/>
</dbReference>
<accession>A0ABU6YFI4</accession>
<dbReference type="Proteomes" id="UP001341840">
    <property type="component" value="Unassembled WGS sequence"/>
</dbReference>
<gene>
    <name evidence="1" type="ORF">PIB30_048026</name>
</gene>
<reference evidence="1 2" key="1">
    <citation type="journal article" date="2023" name="Plants (Basel)">
        <title>Bridging the Gap: Combining Genomics and Transcriptomics Approaches to Understand Stylosanthes scabra, an Orphan Legume from the Brazilian Caatinga.</title>
        <authorList>
            <person name="Ferreira-Neto J.R.C."/>
            <person name="da Silva M.D."/>
            <person name="Binneck E."/>
            <person name="de Melo N.F."/>
            <person name="da Silva R.H."/>
            <person name="de Melo A.L.T.M."/>
            <person name="Pandolfi V."/>
            <person name="Bustamante F.O."/>
            <person name="Brasileiro-Vidal A.C."/>
            <person name="Benko-Iseppon A.M."/>
        </authorList>
    </citation>
    <scope>NUCLEOTIDE SEQUENCE [LARGE SCALE GENOMIC DNA]</scope>
    <source>
        <tissue evidence="1">Leaves</tissue>
    </source>
</reference>
<organism evidence="1 2">
    <name type="scientific">Stylosanthes scabra</name>
    <dbReference type="NCBI Taxonomy" id="79078"/>
    <lineage>
        <taxon>Eukaryota</taxon>
        <taxon>Viridiplantae</taxon>
        <taxon>Streptophyta</taxon>
        <taxon>Embryophyta</taxon>
        <taxon>Tracheophyta</taxon>
        <taxon>Spermatophyta</taxon>
        <taxon>Magnoliopsida</taxon>
        <taxon>eudicotyledons</taxon>
        <taxon>Gunneridae</taxon>
        <taxon>Pentapetalae</taxon>
        <taxon>rosids</taxon>
        <taxon>fabids</taxon>
        <taxon>Fabales</taxon>
        <taxon>Fabaceae</taxon>
        <taxon>Papilionoideae</taxon>
        <taxon>50 kb inversion clade</taxon>
        <taxon>dalbergioids sensu lato</taxon>
        <taxon>Dalbergieae</taxon>
        <taxon>Pterocarpus clade</taxon>
        <taxon>Stylosanthes</taxon>
    </lineage>
</organism>
<keyword evidence="2" id="KW-1185">Reference proteome</keyword>
<evidence type="ECO:0000313" key="1">
    <source>
        <dbReference type="EMBL" id="MED6208734.1"/>
    </source>
</evidence>
<evidence type="ECO:0000313" key="2">
    <source>
        <dbReference type="Proteomes" id="UP001341840"/>
    </source>
</evidence>
<sequence>MDLTSFLPIVTFKDQQLRSFAHFNPQPRHYGNYSLLAEIIIAENKMGSITAGYNCKIVEHKRTESFWSIRIAAEISNWAARPRLRCVRIASFGAYA</sequence>
<protein>
    <submittedName>
        <fullName evidence="1">Uncharacterized protein</fullName>
    </submittedName>
</protein>